<evidence type="ECO:0000313" key="4">
    <source>
        <dbReference type="EMBL" id="TID24546.1"/>
    </source>
</evidence>
<dbReference type="GO" id="GO:0051601">
    <property type="term" value="P:exocyst localization"/>
    <property type="evidence" value="ECO:0007669"/>
    <property type="project" value="TreeGrafter"/>
</dbReference>
<dbReference type="GO" id="GO:0000149">
    <property type="term" value="F:SNARE binding"/>
    <property type="evidence" value="ECO:0007669"/>
    <property type="project" value="TreeGrafter"/>
</dbReference>
<accession>A0A4Z1PGZ2</accession>
<comment type="similarity">
    <text evidence="1">Belongs to the SEC6 family.</text>
</comment>
<dbReference type="PANTHER" id="PTHR21292">
    <property type="entry name" value="EXOCYST COMPLEX COMPONENT SEC6-RELATED"/>
    <property type="match status" value="1"/>
</dbReference>
<dbReference type="Gene3D" id="1.10.357.50">
    <property type="match status" value="1"/>
</dbReference>
<keyword evidence="3" id="KW-0268">Exocytosis</keyword>
<dbReference type="Proteomes" id="UP000298493">
    <property type="component" value="Unassembled WGS sequence"/>
</dbReference>
<dbReference type="Gene3D" id="1.10.357.70">
    <property type="entry name" value="Exocyst complex component Sec6, C-terminal domain"/>
    <property type="match status" value="1"/>
</dbReference>
<sequence length="824" mass="94471">MRYLATAIYHARLHGTFSPRSDAFHSQTEAPYTQPLRRITSARNEHNHYFSSNTMNDVDSVTFKLAELLRHPEDLDKIAGLKSDFTRKKAAVDSQLRIGLQEQLAVTQSGMSSISTGQQTVDLIKAEMQKIDKLCFEAQTLIKDFPQINLVAQTHRNFTLVKTMKEEIEGFDNKLFEIQDMLKEDDADPEHQPNLLAIHVELTKLRDIRDSAMGQAKRSGEAVEELINNLELPSGHTLQHYFSQLDEVVEWFDEHIGTACMNLIPLVNQGNNGLITRLALVIHNEEKADAKAKALQEAQSDFKELAARFQSITYGQKEIRGYKGKFDKAIELYAEAGFDGAIEEFYGEPEKLDKVLRWYFDHLFAAKVGLVDLMPKKWKIFETYVRIYHRKLHDWLISLIDDPQTSNFQHLAIVNWEPKYYTKMKKLFDKPAPILGNPQSWLTPHLIDNRAGDLVRETRQDFVKRIDEYVDNMATSDSRAFKAYAKEAIEHDDKGLWRTKTAADIWIMLRENLDAVAKCGRPDIVEGVAEAMFRALQNRQRMWEHLIDQEMEVCNGMTALNDEHTTLMDWLISIANDQMACIEDGDDVQEPGSKSYLSRFEMEVKGIVSPDFIPTVDTNIDTLKLAYVDLSTHCLAAFSRLIMVDFKQLLTEIFTPGWYSNTAMFTFVGTFEDYRSDYASTLSESLIDILAEIFSDQLLIAYLGCVRNKGVKFRRNDPFVDKIKDDAIAVFSYFSNDRFNSAESIKTQWRAVIWLGNFLEAPKDAIPEVYEEFKQEYWDAGMGWVEACLRARDDFDRGVLNAVKAKAATVEVKRGEETIMGKVK</sequence>
<dbReference type="AlphaFoldDB" id="A0A4Z1PGZ2"/>
<dbReference type="InterPro" id="IPR042532">
    <property type="entry name" value="EXOC3/Sec6_C"/>
</dbReference>
<name>A0A4Z1PGZ2_9PEZI</name>
<organism evidence="4 5">
    <name type="scientific">Venturia nashicola</name>
    <dbReference type="NCBI Taxonomy" id="86259"/>
    <lineage>
        <taxon>Eukaryota</taxon>
        <taxon>Fungi</taxon>
        <taxon>Dikarya</taxon>
        <taxon>Ascomycota</taxon>
        <taxon>Pezizomycotina</taxon>
        <taxon>Dothideomycetes</taxon>
        <taxon>Pleosporomycetidae</taxon>
        <taxon>Venturiales</taxon>
        <taxon>Venturiaceae</taxon>
        <taxon>Venturia</taxon>
    </lineage>
</organism>
<dbReference type="EMBL" id="SNSC02000005">
    <property type="protein sequence ID" value="TID24546.1"/>
    <property type="molecule type" value="Genomic_DNA"/>
</dbReference>
<keyword evidence="5" id="KW-1185">Reference proteome</keyword>
<dbReference type="OrthoDB" id="190098at2759"/>
<dbReference type="GO" id="GO:0000145">
    <property type="term" value="C:exocyst"/>
    <property type="evidence" value="ECO:0007669"/>
    <property type="project" value="InterPro"/>
</dbReference>
<dbReference type="PANTHER" id="PTHR21292:SF1">
    <property type="entry name" value="EXOCYST COMPLEX COMPONENT 3"/>
    <property type="match status" value="1"/>
</dbReference>
<evidence type="ECO:0000256" key="1">
    <source>
        <dbReference type="ARBA" id="ARBA00009447"/>
    </source>
</evidence>
<reference evidence="4 5" key="1">
    <citation type="submission" date="2019-04" db="EMBL/GenBank/DDBJ databases">
        <title>High contiguity whole genome sequence and gene annotation resource for two Venturia nashicola isolates.</title>
        <authorList>
            <person name="Prokchorchik M."/>
            <person name="Won K."/>
            <person name="Lee Y."/>
            <person name="Choi E.D."/>
            <person name="Segonzac C."/>
            <person name="Sohn K.H."/>
        </authorList>
    </citation>
    <scope>NUCLEOTIDE SEQUENCE [LARGE SCALE GENOMIC DNA]</scope>
    <source>
        <strain evidence="4 5">PRI2</strain>
    </source>
</reference>
<dbReference type="FunFam" id="1.10.357.70:FF:000005">
    <property type="entry name" value="Exocyst complex component Sec6"/>
    <property type="match status" value="1"/>
</dbReference>
<evidence type="ECO:0000256" key="2">
    <source>
        <dbReference type="ARBA" id="ARBA00022448"/>
    </source>
</evidence>
<proteinExistence type="inferred from homology"/>
<keyword evidence="2" id="KW-0813">Transport</keyword>
<dbReference type="InterPro" id="IPR010326">
    <property type="entry name" value="EXOC3/Sec6"/>
</dbReference>
<dbReference type="Pfam" id="PF06046">
    <property type="entry name" value="Sec6"/>
    <property type="match status" value="1"/>
</dbReference>
<comment type="caution">
    <text evidence="4">The sequence shown here is derived from an EMBL/GenBank/DDBJ whole genome shotgun (WGS) entry which is preliminary data.</text>
</comment>
<evidence type="ECO:0000313" key="5">
    <source>
        <dbReference type="Proteomes" id="UP000298493"/>
    </source>
</evidence>
<evidence type="ECO:0000256" key="3">
    <source>
        <dbReference type="ARBA" id="ARBA00022483"/>
    </source>
</evidence>
<gene>
    <name evidence="4" type="ORF">E6O75_ATG02911</name>
</gene>
<dbReference type="STRING" id="86259.A0A4Z1PGZ2"/>
<dbReference type="GO" id="GO:0006887">
    <property type="term" value="P:exocytosis"/>
    <property type="evidence" value="ECO:0007669"/>
    <property type="project" value="UniProtKB-KW"/>
</dbReference>
<protein>
    <submittedName>
        <fullName evidence="4">Exocyst complex component Sec6</fullName>
    </submittedName>
</protein>